<dbReference type="OrthoDB" id="7726947at2"/>
<organism evidence="1 3">
    <name type="scientific">Marivita cryptomonadis</name>
    <dbReference type="NCBI Taxonomy" id="505252"/>
    <lineage>
        <taxon>Bacteria</taxon>
        <taxon>Pseudomonadati</taxon>
        <taxon>Pseudomonadota</taxon>
        <taxon>Alphaproteobacteria</taxon>
        <taxon>Rhodobacterales</taxon>
        <taxon>Roseobacteraceae</taxon>
        <taxon>Marivita</taxon>
    </lineage>
</organism>
<evidence type="ECO:0000313" key="2">
    <source>
        <dbReference type="EMBL" id="MBM2419464.1"/>
    </source>
</evidence>
<dbReference type="Proteomes" id="UP000755667">
    <property type="component" value="Unassembled WGS sequence"/>
</dbReference>
<proteinExistence type="predicted"/>
<dbReference type="AlphaFoldDB" id="A0A9Q2P1C0"/>
<sequence>MPQAHFYSKPTSVYWTCKALLDGRTISHQTEIREVHGWRLGAIVHRLKAEFGWPICTEYTSPGRIALYRLSPDADPTKLRFPKSAKSLCKEEVAE</sequence>
<accession>A0A9Q2P1C0</accession>
<dbReference type="GeneID" id="62643488"/>
<evidence type="ECO:0000313" key="1">
    <source>
        <dbReference type="EMBL" id="MBM2414793.1"/>
    </source>
</evidence>
<evidence type="ECO:0000313" key="3">
    <source>
        <dbReference type="Proteomes" id="UP000755667"/>
    </source>
</evidence>
<dbReference type="Proteomes" id="UP000809440">
    <property type="component" value="Unassembled WGS sequence"/>
</dbReference>
<name>A0A9Q2P1C0_9RHOB</name>
<dbReference type="EMBL" id="JAFBXF010000019">
    <property type="protein sequence ID" value="MBM2419464.1"/>
    <property type="molecule type" value="Genomic_DNA"/>
</dbReference>
<keyword evidence="4" id="KW-1185">Reference proteome</keyword>
<comment type="caution">
    <text evidence="1">The sequence shown here is derived from an EMBL/GenBank/DDBJ whole genome shotgun (WGS) entry which is preliminary data.</text>
</comment>
<reference evidence="1 4" key="1">
    <citation type="submission" date="2021-01" db="EMBL/GenBank/DDBJ databases">
        <title>Diatom-associated Roseobacters Show Island Model of Population Structure.</title>
        <authorList>
            <person name="Qu L."/>
            <person name="Feng X."/>
            <person name="Chen Y."/>
            <person name="Li L."/>
            <person name="Wang X."/>
            <person name="Hu Z."/>
            <person name="Wang H."/>
            <person name="Luo H."/>
        </authorList>
    </citation>
    <scope>NUCLEOTIDE SEQUENCE</scope>
    <source>
        <strain evidence="2 4">CC28-63</strain>
        <strain evidence="1">CC28-69</strain>
    </source>
</reference>
<evidence type="ECO:0000313" key="4">
    <source>
        <dbReference type="Proteomes" id="UP000809440"/>
    </source>
</evidence>
<dbReference type="RefSeq" id="WP_085633940.1">
    <property type="nucleotide sequence ID" value="NZ_JAFBWU010000019.1"/>
</dbReference>
<dbReference type="EMBL" id="JAFBXE010000019">
    <property type="protein sequence ID" value="MBM2414793.1"/>
    <property type="molecule type" value="Genomic_DNA"/>
</dbReference>
<protein>
    <submittedName>
        <fullName evidence="1">Uncharacterized protein</fullName>
    </submittedName>
</protein>
<gene>
    <name evidence="1" type="ORF">JQX41_20945</name>
    <name evidence="2" type="ORF">JQX48_20965</name>
</gene>